<dbReference type="RefSeq" id="WP_318348306.1">
    <property type="nucleotide sequence ID" value="NZ_AP018694.1"/>
</dbReference>
<keyword evidence="1" id="KW-0249">Electron transport</keyword>
<name>A0A5K7SEW7_9BACT</name>
<dbReference type="GO" id="GO:0020037">
    <property type="term" value="F:heme binding"/>
    <property type="evidence" value="ECO:0007669"/>
    <property type="project" value="InterPro"/>
</dbReference>
<feature type="transmembrane region" description="Helical" evidence="2">
    <location>
        <begin position="404"/>
        <end position="422"/>
    </location>
</feature>
<evidence type="ECO:0000256" key="1">
    <source>
        <dbReference type="ARBA" id="ARBA00022660"/>
    </source>
</evidence>
<dbReference type="PANTHER" id="PTHR10422">
    <property type="entry name" value="CYTOCHROME C OXIDASE SUBUNIT 1"/>
    <property type="match status" value="1"/>
</dbReference>
<proteinExistence type="predicted"/>
<dbReference type="SUPFAM" id="SSF81442">
    <property type="entry name" value="Cytochrome c oxidase subunit I-like"/>
    <property type="match status" value="1"/>
</dbReference>
<feature type="transmembrane region" description="Helical" evidence="2">
    <location>
        <begin position="442"/>
        <end position="465"/>
    </location>
</feature>
<dbReference type="PROSITE" id="PS50855">
    <property type="entry name" value="COX1"/>
    <property type="match status" value="1"/>
</dbReference>
<keyword evidence="2" id="KW-0812">Transmembrane</keyword>
<dbReference type="InterPro" id="IPR036927">
    <property type="entry name" value="Cyt_c_oxase-like_su1_sf"/>
</dbReference>
<feature type="transmembrane region" description="Helical" evidence="2">
    <location>
        <begin position="179"/>
        <end position="206"/>
    </location>
</feature>
<keyword evidence="1" id="KW-0679">Respiratory chain</keyword>
<feature type="transmembrane region" description="Helical" evidence="2">
    <location>
        <begin position="260"/>
        <end position="282"/>
    </location>
</feature>
<dbReference type="KEGG" id="anf:AQPE_4322"/>
<feature type="transmembrane region" description="Helical" evidence="2">
    <location>
        <begin position="54"/>
        <end position="73"/>
    </location>
</feature>
<feature type="transmembrane region" description="Helical" evidence="2">
    <location>
        <begin position="374"/>
        <end position="392"/>
    </location>
</feature>
<dbReference type="AlphaFoldDB" id="A0A5K7SEW7"/>
<feature type="transmembrane region" description="Helical" evidence="2">
    <location>
        <begin position="331"/>
        <end position="354"/>
    </location>
</feature>
<accession>A0A5K7SEW7</accession>
<feature type="transmembrane region" description="Helical" evidence="2">
    <location>
        <begin position="12"/>
        <end position="34"/>
    </location>
</feature>
<gene>
    <name evidence="4" type="ORF">AQPE_4322</name>
</gene>
<keyword evidence="2" id="KW-1133">Transmembrane helix</keyword>
<feature type="transmembrane region" description="Helical" evidence="2">
    <location>
        <begin position="85"/>
        <end position="106"/>
    </location>
</feature>
<dbReference type="PANTHER" id="PTHR10422:SF29">
    <property type="entry name" value="CYTOCHROME C OXIDASE SUBUNIT 1 HOMOLOG, BACTEROID"/>
    <property type="match status" value="1"/>
</dbReference>
<keyword evidence="2" id="KW-0472">Membrane</keyword>
<dbReference type="GO" id="GO:0009060">
    <property type="term" value="P:aerobic respiration"/>
    <property type="evidence" value="ECO:0007669"/>
    <property type="project" value="InterPro"/>
</dbReference>
<keyword evidence="1" id="KW-0813">Transport</keyword>
<organism evidence="4 5">
    <name type="scientific">Aquipluma nitroreducens</name>
    <dbReference type="NCBI Taxonomy" id="2010828"/>
    <lineage>
        <taxon>Bacteria</taxon>
        <taxon>Pseudomonadati</taxon>
        <taxon>Bacteroidota</taxon>
        <taxon>Bacteroidia</taxon>
        <taxon>Marinilabiliales</taxon>
        <taxon>Prolixibacteraceae</taxon>
        <taxon>Aquipluma</taxon>
    </lineage>
</organism>
<reference evidence="4" key="1">
    <citation type="journal article" date="2020" name="Int. J. Syst. Evol. Microbiol.">
        <title>Aquipluma nitroreducens gen. nov. sp. nov., a novel facultatively anaerobic bacterium isolated from a freshwater lake.</title>
        <authorList>
            <person name="Watanabe M."/>
            <person name="Kojima H."/>
            <person name="Fukui M."/>
        </authorList>
    </citation>
    <scope>NUCLEOTIDE SEQUENCE</scope>
    <source>
        <strain evidence="4">MeG22</strain>
    </source>
</reference>
<dbReference type="GO" id="GO:0022904">
    <property type="term" value="P:respiratory electron transport chain"/>
    <property type="evidence" value="ECO:0007669"/>
    <property type="project" value="TreeGrafter"/>
</dbReference>
<protein>
    <submittedName>
        <fullName evidence="4">Cytochrome c oxidase (B(O/a)3-type) chain I</fullName>
    </submittedName>
</protein>
<dbReference type="Pfam" id="PF00115">
    <property type="entry name" value="COX1"/>
    <property type="match status" value="1"/>
</dbReference>
<dbReference type="GO" id="GO:0004129">
    <property type="term" value="F:cytochrome-c oxidase activity"/>
    <property type="evidence" value="ECO:0007669"/>
    <property type="project" value="InterPro"/>
</dbReference>
<dbReference type="GO" id="GO:0015990">
    <property type="term" value="P:electron transport coupled proton transport"/>
    <property type="evidence" value="ECO:0007669"/>
    <property type="project" value="TreeGrafter"/>
</dbReference>
<dbReference type="Gene3D" id="1.20.210.10">
    <property type="entry name" value="Cytochrome c oxidase-like, subunit I domain"/>
    <property type="match status" value="1"/>
</dbReference>
<dbReference type="Proteomes" id="UP001193389">
    <property type="component" value="Chromosome"/>
</dbReference>
<evidence type="ECO:0000256" key="2">
    <source>
        <dbReference type="SAM" id="Phobius"/>
    </source>
</evidence>
<evidence type="ECO:0000259" key="3">
    <source>
        <dbReference type="PROSITE" id="PS50855"/>
    </source>
</evidence>
<sequence length="479" mass="53873">METIKLRKITSLWIITVLFLFIVNIVLGILMRLNQGEIIHEQPATFYAHMTTHGLTQIGIWFVAGMAGINYLMERYLKTSYLANVVAMVLTVTGILMLWTSTYIGNFHAGWTFLYPLPLKIMWAKWATPMFLGSILVMGVGWLTWAVSMMTQTLKKYPLTKALAWQYFRKNPTIQTPPFILISMITLIGIVACLLGAVLLLAMYAAEYYSNGAFVNDALLMKNLTYFFGHTIANEMLYLGLAVIYELFSEVGGRPKWKTTWYISLAWNCTLVFILTAFFHHLYMDFVQPVGFQIIGQIASYMASLPAAGVTVFSVLVAVYRTPIKWSLTNLLFFIGVAGWVIGGLGAVIDVTITNNFVLHNTLWVPAHFHTYNALGNVLFSLAFFHWFSIQFSENTNSEKLTKLKITLLLIGGIGFLMAFYIGGAESIPRRYSNYPAEFPMAVPLAIGAAVFATIYLAAILIFFFQICKRCLNILFSAS</sequence>
<dbReference type="EMBL" id="AP018694">
    <property type="protein sequence ID" value="BBE20131.1"/>
    <property type="molecule type" value="Genomic_DNA"/>
</dbReference>
<feature type="transmembrane region" description="Helical" evidence="2">
    <location>
        <begin position="126"/>
        <end position="147"/>
    </location>
</feature>
<feature type="domain" description="Cytochrome oxidase subunit I profile" evidence="3">
    <location>
        <begin position="1"/>
        <end position="479"/>
    </location>
</feature>
<feature type="transmembrane region" description="Helical" evidence="2">
    <location>
        <begin position="294"/>
        <end position="319"/>
    </location>
</feature>
<keyword evidence="5" id="KW-1185">Reference proteome</keyword>
<evidence type="ECO:0000313" key="4">
    <source>
        <dbReference type="EMBL" id="BBE20131.1"/>
    </source>
</evidence>
<dbReference type="GO" id="GO:0016020">
    <property type="term" value="C:membrane"/>
    <property type="evidence" value="ECO:0007669"/>
    <property type="project" value="InterPro"/>
</dbReference>
<dbReference type="InterPro" id="IPR023616">
    <property type="entry name" value="Cyt_c_oxase-like_su1_dom"/>
</dbReference>
<evidence type="ECO:0000313" key="5">
    <source>
        <dbReference type="Proteomes" id="UP001193389"/>
    </source>
</evidence>
<dbReference type="InterPro" id="IPR000883">
    <property type="entry name" value="Cyt_C_Oxase_1"/>
</dbReference>
<feature type="transmembrane region" description="Helical" evidence="2">
    <location>
        <begin position="226"/>
        <end position="248"/>
    </location>
</feature>